<keyword evidence="1" id="KW-0472">Membrane</keyword>
<dbReference type="AlphaFoldDB" id="A0AAV7W2A6"/>
<keyword evidence="1" id="KW-1133">Transmembrane helix</keyword>
<gene>
    <name evidence="2" type="ORF">NDU88_002189</name>
</gene>
<sequence>FHPSRGRWRSVDNYQTHFNKHSHPSTVYVAASNSHGALLVTRTQELYLPAWVTLLCLWLTLSSVKDRNRRESRK</sequence>
<evidence type="ECO:0000313" key="3">
    <source>
        <dbReference type="Proteomes" id="UP001066276"/>
    </source>
</evidence>
<keyword evidence="3" id="KW-1185">Reference proteome</keyword>
<proteinExistence type="predicted"/>
<feature type="transmembrane region" description="Helical" evidence="1">
    <location>
        <begin position="46"/>
        <end position="64"/>
    </location>
</feature>
<keyword evidence="1" id="KW-0812">Transmembrane</keyword>
<organism evidence="2 3">
    <name type="scientific">Pleurodeles waltl</name>
    <name type="common">Iberian ribbed newt</name>
    <dbReference type="NCBI Taxonomy" id="8319"/>
    <lineage>
        <taxon>Eukaryota</taxon>
        <taxon>Metazoa</taxon>
        <taxon>Chordata</taxon>
        <taxon>Craniata</taxon>
        <taxon>Vertebrata</taxon>
        <taxon>Euteleostomi</taxon>
        <taxon>Amphibia</taxon>
        <taxon>Batrachia</taxon>
        <taxon>Caudata</taxon>
        <taxon>Salamandroidea</taxon>
        <taxon>Salamandridae</taxon>
        <taxon>Pleurodelinae</taxon>
        <taxon>Pleurodeles</taxon>
    </lineage>
</organism>
<dbReference type="EMBL" id="JANPWB010000002">
    <property type="protein sequence ID" value="KAJ1206791.1"/>
    <property type="molecule type" value="Genomic_DNA"/>
</dbReference>
<evidence type="ECO:0000313" key="2">
    <source>
        <dbReference type="EMBL" id="KAJ1206791.1"/>
    </source>
</evidence>
<feature type="non-terminal residue" evidence="2">
    <location>
        <position position="1"/>
    </location>
</feature>
<accession>A0AAV7W2A6</accession>
<comment type="caution">
    <text evidence="2">The sequence shown here is derived from an EMBL/GenBank/DDBJ whole genome shotgun (WGS) entry which is preliminary data.</text>
</comment>
<reference evidence="2" key="1">
    <citation type="journal article" date="2022" name="bioRxiv">
        <title>Sequencing and chromosome-scale assembly of the giantPleurodeles waltlgenome.</title>
        <authorList>
            <person name="Brown T."/>
            <person name="Elewa A."/>
            <person name="Iarovenko S."/>
            <person name="Subramanian E."/>
            <person name="Araus A.J."/>
            <person name="Petzold A."/>
            <person name="Susuki M."/>
            <person name="Suzuki K.-i.T."/>
            <person name="Hayashi T."/>
            <person name="Toyoda A."/>
            <person name="Oliveira C."/>
            <person name="Osipova E."/>
            <person name="Leigh N.D."/>
            <person name="Simon A."/>
            <person name="Yun M.H."/>
        </authorList>
    </citation>
    <scope>NUCLEOTIDE SEQUENCE</scope>
    <source>
        <strain evidence="2">20211129_DDA</strain>
        <tissue evidence="2">Liver</tissue>
    </source>
</reference>
<protein>
    <submittedName>
        <fullName evidence="2">Uncharacterized protein</fullName>
    </submittedName>
</protein>
<name>A0AAV7W2A6_PLEWA</name>
<evidence type="ECO:0000256" key="1">
    <source>
        <dbReference type="SAM" id="Phobius"/>
    </source>
</evidence>
<dbReference type="Proteomes" id="UP001066276">
    <property type="component" value="Chromosome 1_2"/>
</dbReference>